<comment type="similarity">
    <text evidence="4">Belongs to the bacterial secretin family.</text>
</comment>
<feature type="domain" description="Type II/III secretion system secretin-like" evidence="5">
    <location>
        <begin position="1161"/>
        <end position="1318"/>
    </location>
</feature>
<keyword evidence="2" id="KW-0732">Signal</keyword>
<dbReference type="RefSeq" id="WP_184619694.1">
    <property type="nucleotide sequence ID" value="NZ_JACHEX010000004.1"/>
</dbReference>
<evidence type="ECO:0000313" key="6">
    <source>
        <dbReference type="EMBL" id="MBB6063097.1"/>
    </source>
</evidence>
<sequence>MKIKFTIIVFLAMSLNLIANLVNVDYYINGNKMQLIIENDRNLQPSEVDFGWNDSLNVYYLTLKNIISKNSFLPVSKGPLEGLQIVTINNDTNVFLFYLVPVKVDWIVMGNKIVLTMPVSVSDKKYSFSFLNAPLDVVIRDFSDAIGVNISLYDGVRNKNVNLEVKDVSIEDALRLLLLNNPDVCYAYGPDGTLYLGLENEIKKNFAYYWQIYDEEVDSEKIRLLLGAGTFANYIKDKSKLFVYGGIREHRLIADAISQQPSKSWYYFKFNVSKEVLEDFLTNISNIYDFKYSILYGLRQVAIYSDNESANTIGYLISILKDSFDDPFFDYVTVEVGYPERIKTILKSLNIPFKSLGQNIKVPEKFKDVVIRLNNDRTIGNPYRMVFEDINIDTVKRALEYLNISEENGKVLEVNGKVFVTLFATKQVYSRFMQFLELASKKTLRVKINKENLKPYDVEILKEFSDGSLLIRGKEKVIDEIIADNTLNSKYVLEITPFDPPKSVFKALLDALPVYETDNLLVFNNVNNDMENKVKEIRESYGEKIQFIENIYLNESQSKILKDLYNIDVINTDKGVILKGRQISKAFEFINNYFGSSENKYYLEKINLQNYEELQEVISQLFKVNMEYYPKSQILILNGSSESLEKAKDFVRKYSQGKSIKILNNVYFDGIDELLKEVGELKVFKINNNLLLFGSQSEIDEAETLLESLTNDSTIVSLESDLDEGKIDEILNLYFGNSIIAKKIDDKFYLKGNEKLVYKALELLKEFSKSEISFENGKLYIDVKDYDLNKLIKKVFLLASKKTVIFDEVVNRKVDIKLSNASVEDFEKLLNEYGIFVREENGFLHVGRKLKSQFVEVVDNKITINATNISIEQLAREIYPKFGYSVLIDSVTDNLNIVLEDSSLDEFENIISSKVDITKEGSMVYIKPKGQENVPNVSGKNVNISEDGLITINAENVPLKNIIEQVVKGYKYSAVISREINSIANIYVQDITFDDFETILSNYNVAIKKENGIYIFDMITGSSTKTTTTFVFSVSQNVDKVKELIEFYGGQSFVDTSAGVVIATGIDAKVAEEVRSYIKQNLNAKLALIEVKVVDEELSDNFEYNLGKITSDLGTLSNDDFNVKLSLSDLSIEGIINKLLSIGSDGNSNLNIEIGNGNNVTNKNTNVLASPNVVAKSGEKASILIGDKIPIVLTTTENTQEIKYIESGVTLEITPYINADNTIDLELNIKVSSFDWDLKSQYSLSLPVERTREFSSKILLKENQTLVIGGLSREENSKTISKIPILGDLPIIGRFFVSEKSDKVKRNIVIFISAKVVK</sequence>
<dbReference type="PRINTS" id="PR00811">
    <property type="entry name" value="BCTERIALGSPD"/>
</dbReference>
<evidence type="ECO:0000256" key="2">
    <source>
        <dbReference type="ARBA" id="ARBA00022729"/>
    </source>
</evidence>
<protein>
    <submittedName>
        <fullName evidence="6">Type II secretory pathway component GspD/PulD (Secretin)</fullName>
    </submittedName>
</protein>
<dbReference type="InterPro" id="IPR050810">
    <property type="entry name" value="Bact_Secretion_Sys_Channel"/>
</dbReference>
<accession>A0A841GL21</accession>
<keyword evidence="7" id="KW-1185">Reference proteome</keyword>
<dbReference type="EMBL" id="JACHEX010000004">
    <property type="protein sequence ID" value="MBB6063097.1"/>
    <property type="molecule type" value="Genomic_DNA"/>
</dbReference>
<dbReference type="Pfam" id="PF00263">
    <property type="entry name" value="Secretin"/>
    <property type="match status" value="1"/>
</dbReference>
<proteinExistence type="inferred from homology"/>
<reference evidence="6 7" key="1">
    <citation type="submission" date="2020-08" db="EMBL/GenBank/DDBJ databases">
        <title>Genomic Encyclopedia of Type Strains, Phase IV (KMG-IV): sequencing the most valuable type-strain genomes for metagenomic binning, comparative biology and taxonomic classification.</title>
        <authorList>
            <person name="Goeker M."/>
        </authorList>
    </citation>
    <scope>NUCLEOTIDE SEQUENCE [LARGE SCALE GENOMIC DNA]</scope>
    <source>
        <strain evidence="6 7">DSM 13481</strain>
    </source>
</reference>
<gene>
    <name evidence="6" type="ORF">HNP65_001560</name>
</gene>
<comment type="subcellular location">
    <subcellularLocation>
        <location evidence="1">Membrane</location>
    </subcellularLocation>
</comment>
<dbReference type="PANTHER" id="PTHR30332">
    <property type="entry name" value="PROBABLE GENERAL SECRETION PATHWAY PROTEIN D"/>
    <property type="match status" value="1"/>
</dbReference>
<comment type="caution">
    <text evidence="6">The sequence shown here is derived from an EMBL/GenBank/DDBJ whole genome shotgun (WGS) entry which is preliminary data.</text>
</comment>
<evidence type="ECO:0000259" key="5">
    <source>
        <dbReference type="Pfam" id="PF00263"/>
    </source>
</evidence>
<keyword evidence="3" id="KW-0472">Membrane</keyword>
<dbReference type="InterPro" id="IPR001775">
    <property type="entry name" value="GspD/PilQ"/>
</dbReference>
<organism evidence="6 7">
    <name type="scientific">Thermosipho japonicus</name>
    <dbReference type="NCBI Taxonomy" id="90323"/>
    <lineage>
        <taxon>Bacteria</taxon>
        <taxon>Thermotogati</taxon>
        <taxon>Thermotogota</taxon>
        <taxon>Thermotogae</taxon>
        <taxon>Thermotogales</taxon>
        <taxon>Fervidobacteriaceae</taxon>
        <taxon>Thermosipho</taxon>
    </lineage>
</organism>
<evidence type="ECO:0000256" key="1">
    <source>
        <dbReference type="ARBA" id="ARBA00004370"/>
    </source>
</evidence>
<evidence type="ECO:0000313" key="7">
    <source>
        <dbReference type="Proteomes" id="UP000555828"/>
    </source>
</evidence>
<name>A0A841GL21_9BACT</name>
<evidence type="ECO:0000256" key="3">
    <source>
        <dbReference type="ARBA" id="ARBA00023136"/>
    </source>
</evidence>
<evidence type="ECO:0000256" key="4">
    <source>
        <dbReference type="RuleBase" id="RU004003"/>
    </source>
</evidence>
<dbReference type="GO" id="GO:0009306">
    <property type="term" value="P:protein secretion"/>
    <property type="evidence" value="ECO:0007669"/>
    <property type="project" value="InterPro"/>
</dbReference>
<dbReference type="PANTHER" id="PTHR30332:SF24">
    <property type="entry name" value="SECRETIN GSPD-RELATED"/>
    <property type="match status" value="1"/>
</dbReference>
<dbReference type="GO" id="GO:0016020">
    <property type="term" value="C:membrane"/>
    <property type="evidence" value="ECO:0007669"/>
    <property type="project" value="UniProtKB-SubCell"/>
</dbReference>
<dbReference type="InterPro" id="IPR004846">
    <property type="entry name" value="T2SS/T3SS_dom"/>
</dbReference>
<dbReference type="Proteomes" id="UP000555828">
    <property type="component" value="Unassembled WGS sequence"/>
</dbReference>
<dbReference type="GO" id="GO:0015627">
    <property type="term" value="C:type II protein secretion system complex"/>
    <property type="evidence" value="ECO:0007669"/>
    <property type="project" value="TreeGrafter"/>
</dbReference>